<dbReference type="EMBL" id="OCMT01000001">
    <property type="protein sequence ID" value="SOD12509.1"/>
    <property type="molecule type" value="Genomic_DNA"/>
</dbReference>
<dbReference type="SUPFAM" id="SSF51011">
    <property type="entry name" value="Glycosyl hydrolase domain"/>
    <property type="match status" value="1"/>
</dbReference>
<dbReference type="InterPro" id="IPR015919">
    <property type="entry name" value="Cadherin-like_sf"/>
</dbReference>
<evidence type="ECO:0000256" key="6">
    <source>
        <dbReference type="RuleBase" id="RU361168"/>
    </source>
</evidence>
<evidence type="ECO:0000256" key="2">
    <source>
        <dbReference type="ARBA" id="ARBA00022729"/>
    </source>
</evidence>
<sequence>MFSHQKFKLLIYSVLFTFCVGSVKANVIDSLWFHQADFTKANDLFVGPGKLPRKLAVAGKNYETGLASPEGLVTIELKKGGLRMQGLVGMDDNVPKGGVRFVIMGDRKELFKTDIIRKGAALVPFDVSLANVEKLYLIVENDGDGIHTAHANWINTVITYQGLRPVILPKAAFVPYILTPKASAKPKINGAKVYGARPGNPFLYLIAASGQRPMTFKATNLPKGLKLDVNKGIISGALATVGTTEVILTATNSLGSASRVLKIVGGEEISLTPAMGWNSWNCFADAVSADKVKDAADAMINSGLTQHGWNYINIDDCWEIKPDSKDPLLMGEVRDANGMINSNKKFPDMNQLTDYLHAQGLKAGIYSSPGETTCGGYAASYGYEAKDTQRWAEWGFDYVKYDWCSYYKIYDKLENPPLAELQKPYQLIGDGLKNVKRDIVFSLCQYGMGDVGKWGKSVGGNSWRISRDVHDTWASMSGIGFAQAGREVDAKPGHWNDSDMLVIGMVGWGPKLRPTRLSADEQYTHVSLWSLLTTPLLIGCDMTKMDDFTLNLLTNDEVIDINQDPLGKQASRVYVNGKLEIWMKDLEDGSKAIGLFNRGIFPEKIKADWKAIGVNGKQLVRDAWRQKDLGVFEQNFETELPAHGVRLVVLKAKK</sequence>
<dbReference type="GO" id="GO:0005509">
    <property type="term" value="F:calcium ion binding"/>
    <property type="evidence" value="ECO:0007669"/>
    <property type="project" value="InterPro"/>
</dbReference>
<dbReference type="OrthoDB" id="9807519at2"/>
<evidence type="ECO:0000313" key="9">
    <source>
        <dbReference type="Proteomes" id="UP000219281"/>
    </source>
</evidence>
<dbReference type="InterPro" id="IPR017853">
    <property type="entry name" value="GH"/>
</dbReference>
<organism evidence="8 9">
    <name type="scientific">Pedobacter xixiisoli</name>
    <dbReference type="NCBI Taxonomy" id="1476464"/>
    <lineage>
        <taxon>Bacteria</taxon>
        <taxon>Pseudomonadati</taxon>
        <taxon>Bacteroidota</taxon>
        <taxon>Sphingobacteriia</taxon>
        <taxon>Sphingobacteriales</taxon>
        <taxon>Sphingobacteriaceae</taxon>
        <taxon>Pedobacter</taxon>
    </lineage>
</organism>
<keyword evidence="5 6" id="KW-0326">Glycosidase</keyword>
<dbReference type="PANTHER" id="PTHR11452:SF75">
    <property type="entry name" value="ALPHA-GALACTOSIDASE MEL1"/>
    <property type="match status" value="1"/>
</dbReference>
<dbReference type="GO" id="GO:0004557">
    <property type="term" value="F:alpha-galactosidase activity"/>
    <property type="evidence" value="ECO:0007669"/>
    <property type="project" value="UniProtKB-EC"/>
</dbReference>
<dbReference type="PANTHER" id="PTHR11452">
    <property type="entry name" value="ALPHA-GALACTOSIDASE/ALPHA-N-ACETYLGALACTOSAMINIDASE"/>
    <property type="match status" value="1"/>
</dbReference>
<name>A0A285ZS99_9SPHI</name>
<dbReference type="InterPro" id="IPR013783">
    <property type="entry name" value="Ig-like_fold"/>
</dbReference>
<dbReference type="Gene3D" id="3.20.20.70">
    <property type="entry name" value="Aldolase class I"/>
    <property type="match status" value="1"/>
</dbReference>
<protein>
    <recommendedName>
        <fullName evidence="6">Alpha-galactosidase</fullName>
        <ecNumber evidence="6">3.2.1.22</ecNumber>
    </recommendedName>
    <alternativeName>
        <fullName evidence="6">Melibiase</fullName>
    </alternativeName>
</protein>
<dbReference type="GO" id="GO:0016020">
    <property type="term" value="C:membrane"/>
    <property type="evidence" value="ECO:0007669"/>
    <property type="project" value="InterPro"/>
</dbReference>
<dbReference type="SUPFAM" id="SSF51445">
    <property type="entry name" value="(Trans)glycosidases"/>
    <property type="match status" value="1"/>
</dbReference>
<feature type="domain" description="Glycosyl hydrolase family 98 putative carbohydrate-binding module" evidence="7">
    <location>
        <begin position="22"/>
        <end position="160"/>
    </location>
</feature>
<dbReference type="SUPFAM" id="SSF49313">
    <property type="entry name" value="Cadherin-like"/>
    <property type="match status" value="1"/>
</dbReference>
<evidence type="ECO:0000256" key="3">
    <source>
        <dbReference type="ARBA" id="ARBA00022801"/>
    </source>
</evidence>
<dbReference type="PRINTS" id="PR00740">
    <property type="entry name" value="GLHYDRLASE27"/>
</dbReference>
<dbReference type="Gene3D" id="2.60.120.1060">
    <property type="entry name" value="NPCBM/NEW2 domain"/>
    <property type="match status" value="1"/>
</dbReference>
<keyword evidence="9" id="KW-1185">Reference proteome</keyword>
<evidence type="ECO:0000259" key="7">
    <source>
        <dbReference type="SMART" id="SM00776"/>
    </source>
</evidence>
<dbReference type="InterPro" id="IPR002241">
    <property type="entry name" value="Glyco_hydro_27"/>
</dbReference>
<dbReference type="EC" id="3.2.1.22" evidence="6"/>
<keyword evidence="2" id="KW-0732">Signal</keyword>
<dbReference type="Gene3D" id="2.60.40.10">
    <property type="entry name" value="Immunoglobulins"/>
    <property type="match status" value="1"/>
</dbReference>
<dbReference type="InterPro" id="IPR013222">
    <property type="entry name" value="Glyco_hyd_98_carb-bd"/>
</dbReference>
<dbReference type="InterPro" id="IPR038637">
    <property type="entry name" value="NPCBM_sf"/>
</dbReference>
<accession>A0A285ZS99</accession>
<dbReference type="FunFam" id="2.60.40.1180:FF:000008">
    <property type="entry name" value="Alpha-galactosidase"/>
    <property type="match status" value="1"/>
</dbReference>
<evidence type="ECO:0000256" key="4">
    <source>
        <dbReference type="ARBA" id="ARBA00023157"/>
    </source>
</evidence>
<gene>
    <name evidence="8" type="ORF">SAMN06297358_0706</name>
</gene>
<dbReference type="Gene3D" id="2.60.40.1180">
    <property type="entry name" value="Golgi alpha-mannosidase II"/>
    <property type="match status" value="1"/>
</dbReference>
<comment type="similarity">
    <text evidence="1 6">Belongs to the glycosyl hydrolase 27 family.</text>
</comment>
<dbReference type="InterPro" id="IPR008979">
    <property type="entry name" value="Galactose-bd-like_sf"/>
</dbReference>
<proteinExistence type="inferred from homology"/>
<dbReference type="InterPro" id="IPR013785">
    <property type="entry name" value="Aldolase_TIM"/>
</dbReference>
<dbReference type="SUPFAM" id="SSF49785">
    <property type="entry name" value="Galactose-binding domain-like"/>
    <property type="match status" value="1"/>
</dbReference>
<dbReference type="InterPro" id="IPR041233">
    <property type="entry name" value="Melibiase_C"/>
</dbReference>
<dbReference type="CDD" id="cd14792">
    <property type="entry name" value="GH27"/>
    <property type="match status" value="1"/>
</dbReference>
<dbReference type="AlphaFoldDB" id="A0A285ZS99"/>
<evidence type="ECO:0000256" key="1">
    <source>
        <dbReference type="ARBA" id="ARBA00009743"/>
    </source>
</evidence>
<dbReference type="SMART" id="SM00776">
    <property type="entry name" value="NPCBM"/>
    <property type="match status" value="1"/>
</dbReference>
<dbReference type="Proteomes" id="UP000219281">
    <property type="component" value="Unassembled WGS sequence"/>
</dbReference>
<dbReference type="Pfam" id="PF16499">
    <property type="entry name" value="Melibiase_2"/>
    <property type="match status" value="1"/>
</dbReference>
<dbReference type="InterPro" id="IPR013780">
    <property type="entry name" value="Glyco_hydro_b"/>
</dbReference>
<evidence type="ECO:0000313" key="8">
    <source>
        <dbReference type="EMBL" id="SOD12509.1"/>
    </source>
</evidence>
<evidence type="ECO:0000256" key="5">
    <source>
        <dbReference type="ARBA" id="ARBA00023295"/>
    </source>
</evidence>
<comment type="catalytic activity">
    <reaction evidence="6">
        <text>Hydrolysis of terminal, non-reducing alpha-D-galactose residues in alpha-D-galactosides, including galactose oligosaccharides, galactomannans and galactolipids.</text>
        <dbReference type="EC" id="3.2.1.22"/>
    </reaction>
</comment>
<keyword evidence="4 6" id="KW-1015">Disulfide bond</keyword>
<reference evidence="9" key="1">
    <citation type="submission" date="2017-09" db="EMBL/GenBank/DDBJ databases">
        <authorList>
            <person name="Varghese N."/>
            <person name="Submissions S."/>
        </authorList>
    </citation>
    <scope>NUCLEOTIDE SEQUENCE [LARGE SCALE GENOMIC DNA]</scope>
    <source>
        <strain evidence="9">CGMCC 1.12803</strain>
    </source>
</reference>
<keyword evidence="3 6" id="KW-0378">Hydrolase</keyword>
<dbReference type="Pfam" id="PF17801">
    <property type="entry name" value="Melibiase_C"/>
    <property type="match status" value="1"/>
</dbReference>
<dbReference type="RefSeq" id="WP_097128752.1">
    <property type="nucleotide sequence ID" value="NZ_OCMT01000001.1"/>
</dbReference>
<dbReference type="Pfam" id="PF05345">
    <property type="entry name" value="He_PIG"/>
    <property type="match status" value="1"/>
</dbReference>
<dbReference type="GO" id="GO:0005975">
    <property type="term" value="P:carbohydrate metabolic process"/>
    <property type="evidence" value="ECO:0007669"/>
    <property type="project" value="InterPro"/>
</dbReference>
<dbReference type="Pfam" id="PF08305">
    <property type="entry name" value="NPCBM"/>
    <property type="match status" value="1"/>
</dbReference>